<proteinExistence type="predicted"/>
<organism evidence="2">
    <name type="scientific">marine sediment metagenome</name>
    <dbReference type="NCBI Taxonomy" id="412755"/>
    <lineage>
        <taxon>unclassified sequences</taxon>
        <taxon>metagenomes</taxon>
        <taxon>ecological metagenomes</taxon>
    </lineage>
</organism>
<dbReference type="Gene3D" id="3.40.630.30">
    <property type="match status" value="1"/>
</dbReference>
<feature type="non-terminal residue" evidence="2">
    <location>
        <position position="1"/>
    </location>
</feature>
<name>X0XR28_9ZZZZ</name>
<dbReference type="Pfam" id="PF13480">
    <property type="entry name" value="Acetyltransf_6"/>
    <property type="match status" value="1"/>
</dbReference>
<feature type="domain" description="BioF2-like acetyltransferase" evidence="1">
    <location>
        <begin position="92"/>
        <end position="235"/>
    </location>
</feature>
<feature type="non-terminal residue" evidence="2">
    <location>
        <position position="239"/>
    </location>
</feature>
<dbReference type="InterPro" id="IPR038740">
    <property type="entry name" value="BioF2-like_GNAT_dom"/>
</dbReference>
<accession>X0XR28</accession>
<comment type="caution">
    <text evidence="2">The sequence shown here is derived from an EMBL/GenBank/DDBJ whole genome shotgun (WGS) entry which is preliminary data.</text>
</comment>
<dbReference type="EMBL" id="BARS01050144">
    <property type="protein sequence ID" value="GAG45629.1"/>
    <property type="molecule type" value="Genomic_DNA"/>
</dbReference>
<evidence type="ECO:0000313" key="2">
    <source>
        <dbReference type="EMBL" id="GAG45629.1"/>
    </source>
</evidence>
<gene>
    <name evidence="2" type="ORF">S01H1_74906</name>
</gene>
<sequence length="239" mass="27962">GSIEISDYLDLIVAPSEISQFVENLLDFLDADRSIQWQVLDLYNIPEDSPTLPALKSEARQRGWEYKQEQLQPCPYIPLPGDWEAYLAAINKKQRHEIRRKIRRAESHPDPVRWYIVEDENTLEAETEAFLTLMSQDPEKEHFLTDVMRSQMHNIIQAAFRAGWLQLAFLEVAGEKAAGYLNFDFAGHIWLYNSGINLEFRELSPGWVLLSYTLKWANENKREVLDFMRGDEAYKYRFG</sequence>
<reference evidence="2" key="1">
    <citation type="journal article" date="2014" name="Front. Microbiol.">
        <title>High frequency of phylogenetically diverse reductive dehalogenase-homologous genes in deep subseafloor sedimentary metagenomes.</title>
        <authorList>
            <person name="Kawai M."/>
            <person name="Futagami T."/>
            <person name="Toyoda A."/>
            <person name="Takaki Y."/>
            <person name="Nishi S."/>
            <person name="Hori S."/>
            <person name="Arai W."/>
            <person name="Tsubouchi T."/>
            <person name="Morono Y."/>
            <person name="Uchiyama I."/>
            <person name="Ito T."/>
            <person name="Fujiyama A."/>
            <person name="Inagaki F."/>
            <person name="Takami H."/>
        </authorList>
    </citation>
    <scope>NUCLEOTIDE SEQUENCE</scope>
    <source>
        <strain evidence="2">Expedition CK06-06</strain>
    </source>
</reference>
<dbReference type="InterPro" id="IPR016181">
    <property type="entry name" value="Acyl_CoA_acyltransferase"/>
</dbReference>
<dbReference type="AlphaFoldDB" id="X0XR28"/>
<evidence type="ECO:0000259" key="1">
    <source>
        <dbReference type="Pfam" id="PF13480"/>
    </source>
</evidence>
<dbReference type="SUPFAM" id="SSF55729">
    <property type="entry name" value="Acyl-CoA N-acyltransferases (Nat)"/>
    <property type="match status" value="1"/>
</dbReference>
<protein>
    <recommendedName>
        <fullName evidence="1">BioF2-like acetyltransferase domain-containing protein</fullName>
    </recommendedName>
</protein>